<dbReference type="Pfam" id="PF06580">
    <property type="entry name" value="His_kinase"/>
    <property type="match status" value="1"/>
</dbReference>
<dbReference type="RefSeq" id="WP_068666465.1">
    <property type="nucleotide sequence ID" value="NZ_LYPB01000073.1"/>
</dbReference>
<evidence type="ECO:0000256" key="4">
    <source>
        <dbReference type="ARBA" id="ARBA00022679"/>
    </source>
</evidence>
<sequence>MRTKLFLSLRGKFIILFALLITVPFFISGWITYYQYISNVEEDSRRYTSQIIEQVHINLDRYMKDMDRITMAPYYNQNVMNILRKHPKQSNSEFVTSDEYSKMNLMISSLTFDRSEIRSILIFALDGNLFSNLETTVDRYWEASSNPWMADVEKGDGSIVILPPHDAGYYLDGTEKVISIARVVREISTNEYLGIVKVDLTEMGFKSLLDSTNYNSKSQIYISDRKGDVIYPIDGMDMDNSLSLKAINDSNEHISAKVSSEFTGMQVTGFIPKSEVTAGARKLVKSTIIVSVISMLVAYLLAVVASSSLVKPIRHLQKKMKKVQMGDFGERAEVASNDEIGHLTGGFNMMVTEIERLIKEVYESKLREKDAQLSTLESQINPHFIYNTLESINLMALESNHPKLSSVVVSLGRLLRFTVDKDERLVYLKDELLFVESYIQIQSYRLGGQLQMELDVDMGHEEYLVPKLMLQPLIENVIEHAMEDNPVIVRIATYVEEDHFVITISDDGKGISEERMRQVEAHIYKESNEHGARDGFGFKKKGFALRNVHWRIRLLFGAAYGLFLDKTDRQGTHFIVKIPLQWEGE</sequence>
<dbReference type="EMBL" id="LYPB01000073">
    <property type="protein sequence ID" value="OAS17129.1"/>
    <property type="molecule type" value="Genomic_DNA"/>
</dbReference>
<dbReference type="Gene3D" id="6.10.340.10">
    <property type="match status" value="1"/>
</dbReference>
<dbReference type="InterPro" id="IPR036890">
    <property type="entry name" value="HATPase_C_sf"/>
</dbReference>
<reference evidence="9 10" key="1">
    <citation type="submission" date="2016-05" db="EMBL/GenBank/DDBJ databases">
        <title>Paenibacillus sp. 1ZS3-15 nov., isolated from the rhizosphere soil.</title>
        <authorList>
            <person name="Zhang X.X."/>
            <person name="Zhang J."/>
        </authorList>
    </citation>
    <scope>NUCLEOTIDE SEQUENCE [LARGE SCALE GENOMIC DNA]</scope>
    <source>
        <strain evidence="9 10">1ZS3-15</strain>
    </source>
</reference>
<keyword evidence="3" id="KW-0597">Phosphoprotein</keyword>
<evidence type="ECO:0000256" key="1">
    <source>
        <dbReference type="ARBA" id="ARBA00004651"/>
    </source>
</evidence>
<comment type="subcellular location">
    <subcellularLocation>
        <location evidence="1">Cell membrane</location>
        <topology evidence="1">Multi-pass membrane protein</topology>
    </subcellularLocation>
</comment>
<dbReference type="SUPFAM" id="SSF158472">
    <property type="entry name" value="HAMP domain-like"/>
    <property type="match status" value="1"/>
</dbReference>
<keyword evidence="4" id="KW-0808">Transferase</keyword>
<evidence type="ECO:0000256" key="5">
    <source>
        <dbReference type="ARBA" id="ARBA00022777"/>
    </source>
</evidence>
<dbReference type="SMART" id="SM00304">
    <property type="entry name" value="HAMP"/>
    <property type="match status" value="1"/>
</dbReference>
<dbReference type="STRING" id="1850517.A8708_02615"/>
<dbReference type="PROSITE" id="PS50885">
    <property type="entry name" value="HAMP"/>
    <property type="match status" value="1"/>
</dbReference>
<dbReference type="OrthoDB" id="9776552at2"/>
<evidence type="ECO:0000313" key="10">
    <source>
        <dbReference type="Proteomes" id="UP000078454"/>
    </source>
</evidence>
<feature type="domain" description="HAMP" evidence="8">
    <location>
        <begin position="307"/>
        <end position="359"/>
    </location>
</feature>
<proteinExistence type="predicted"/>
<dbReference type="InterPro" id="IPR003660">
    <property type="entry name" value="HAMP_dom"/>
</dbReference>
<evidence type="ECO:0000259" key="8">
    <source>
        <dbReference type="PROSITE" id="PS50885"/>
    </source>
</evidence>
<evidence type="ECO:0000256" key="2">
    <source>
        <dbReference type="ARBA" id="ARBA00022475"/>
    </source>
</evidence>
<gene>
    <name evidence="9" type="ORF">A8708_02615</name>
</gene>
<name>A0A198A6N7_9BACL</name>
<evidence type="ECO:0000256" key="3">
    <source>
        <dbReference type="ARBA" id="ARBA00022553"/>
    </source>
</evidence>
<keyword evidence="6 7" id="KW-0472">Membrane</keyword>
<keyword evidence="10" id="KW-1185">Reference proteome</keyword>
<dbReference type="Gene3D" id="3.30.565.10">
    <property type="entry name" value="Histidine kinase-like ATPase, C-terminal domain"/>
    <property type="match status" value="1"/>
</dbReference>
<keyword evidence="7" id="KW-0812">Transmembrane</keyword>
<dbReference type="InterPro" id="IPR003594">
    <property type="entry name" value="HATPase_dom"/>
</dbReference>
<dbReference type="InterPro" id="IPR010559">
    <property type="entry name" value="Sig_transdc_His_kin_internal"/>
</dbReference>
<keyword evidence="5" id="KW-0418">Kinase</keyword>
<dbReference type="Pfam" id="PF02518">
    <property type="entry name" value="HATPase_c"/>
    <property type="match status" value="1"/>
</dbReference>
<dbReference type="CDD" id="cd06225">
    <property type="entry name" value="HAMP"/>
    <property type="match status" value="1"/>
</dbReference>
<organism evidence="9 10">
    <name type="scientific">Paenibacillus oryzisoli</name>
    <dbReference type="NCBI Taxonomy" id="1850517"/>
    <lineage>
        <taxon>Bacteria</taxon>
        <taxon>Bacillati</taxon>
        <taxon>Bacillota</taxon>
        <taxon>Bacilli</taxon>
        <taxon>Bacillales</taxon>
        <taxon>Paenibacillaceae</taxon>
        <taxon>Paenibacillus</taxon>
    </lineage>
</organism>
<dbReference type="PANTHER" id="PTHR34220:SF7">
    <property type="entry name" value="SENSOR HISTIDINE KINASE YPDA"/>
    <property type="match status" value="1"/>
</dbReference>
<accession>A0A198A6N7</accession>
<dbReference type="InterPro" id="IPR050640">
    <property type="entry name" value="Bact_2-comp_sensor_kinase"/>
</dbReference>
<dbReference type="AlphaFoldDB" id="A0A198A6N7"/>
<keyword evidence="2" id="KW-1003">Cell membrane</keyword>
<feature type="transmembrane region" description="Helical" evidence="7">
    <location>
        <begin position="12"/>
        <end position="36"/>
    </location>
</feature>
<comment type="caution">
    <text evidence="9">The sequence shown here is derived from an EMBL/GenBank/DDBJ whole genome shotgun (WGS) entry which is preliminary data.</text>
</comment>
<dbReference type="GO" id="GO:0005886">
    <property type="term" value="C:plasma membrane"/>
    <property type="evidence" value="ECO:0007669"/>
    <property type="project" value="UniProtKB-SubCell"/>
</dbReference>
<dbReference type="GO" id="GO:0000155">
    <property type="term" value="F:phosphorelay sensor kinase activity"/>
    <property type="evidence" value="ECO:0007669"/>
    <property type="project" value="InterPro"/>
</dbReference>
<dbReference type="SUPFAM" id="SSF55874">
    <property type="entry name" value="ATPase domain of HSP90 chaperone/DNA topoisomerase II/histidine kinase"/>
    <property type="match status" value="1"/>
</dbReference>
<dbReference type="Pfam" id="PF00672">
    <property type="entry name" value="HAMP"/>
    <property type="match status" value="1"/>
</dbReference>
<evidence type="ECO:0000256" key="7">
    <source>
        <dbReference type="SAM" id="Phobius"/>
    </source>
</evidence>
<keyword evidence="7" id="KW-1133">Transmembrane helix</keyword>
<protein>
    <recommendedName>
        <fullName evidence="8">HAMP domain-containing protein</fullName>
    </recommendedName>
</protein>
<dbReference type="PANTHER" id="PTHR34220">
    <property type="entry name" value="SENSOR HISTIDINE KINASE YPDA"/>
    <property type="match status" value="1"/>
</dbReference>
<feature type="transmembrane region" description="Helical" evidence="7">
    <location>
        <begin position="288"/>
        <end position="310"/>
    </location>
</feature>
<dbReference type="Proteomes" id="UP000078454">
    <property type="component" value="Unassembled WGS sequence"/>
</dbReference>
<evidence type="ECO:0000256" key="6">
    <source>
        <dbReference type="ARBA" id="ARBA00023136"/>
    </source>
</evidence>
<evidence type="ECO:0000313" key="9">
    <source>
        <dbReference type="EMBL" id="OAS17129.1"/>
    </source>
</evidence>